<feature type="transmembrane region" description="Helical" evidence="2">
    <location>
        <begin position="79"/>
        <end position="96"/>
    </location>
</feature>
<keyword evidence="2" id="KW-1133">Transmembrane helix</keyword>
<evidence type="ECO:0000256" key="1">
    <source>
        <dbReference type="SAM" id="MobiDB-lite"/>
    </source>
</evidence>
<dbReference type="AlphaFoldDB" id="A0A975G6L7"/>
<dbReference type="KEGG" id="lamb:KBB96_15590"/>
<feature type="compositionally biased region" description="Low complexity" evidence="1">
    <location>
        <begin position="207"/>
        <end position="227"/>
    </location>
</feature>
<dbReference type="RefSeq" id="WP_211630424.1">
    <property type="nucleotide sequence ID" value="NZ_CP073100.1"/>
</dbReference>
<keyword evidence="2" id="KW-0472">Membrane</keyword>
<accession>A0A975G6L7</accession>
<evidence type="ECO:0000256" key="2">
    <source>
        <dbReference type="SAM" id="Phobius"/>
    </source>
</evidence>
<evidence type="ECO:0000313" key="3">
    <source>
        <dbReference type="EMBL" id="QUE50284.1"/>
    </source>
</evidence>
<sequence>MFRPSYENDLQANLLPVQQQVAQAAPAAVMPVAAAPVAAEIPAPVVAEEPAFKDEPNAEFQSMIEAREQKMTNKRKRQSVVLTLVCLAALGSFGTWCAVSPTAKAKIATFKTAMAESKRDLKTLGSITKQYDKSLEKIAVHSGDIDSATRAIGGDPTAVDKSGDPSMEKEMQEFGGDGTRSTTDRNRDLKSKFGMVQKLAQQNGVAPTPNVTPGQTTTTTEGQKQPQ</sequence>
<organism evidence="3 4">
    <name type="scientific">Luteolibacter ambystomatis</name>
    <dbReference type="NCBI Taxonomy" id="2824561"/>
    <lineage>
        <taxon>Bacteria</taxon>
        <taxon>Pseudomonadati</taxon>
        <taxon>Verrucomicrobiota</taxon>
        <taxon>Verrucomicrobiia</taxon>
        <taxon>Verrucomicrobiales</taxon>
        <taxon>Verrucomicrobiaceae</taxon>
        <taxon>Luteolibacter</taxon>
    </lineage>
</organism>
<feature type="compositionally biased region" description="Basic and acidic residues" evidence="1">
    <location>
        <begin position="182"/>
        <end position="191"/>
    </location>
</feature>
<proteinExistence type="predicted"/>
<dbReference type="EMBL" id="CP073100">
    <property type="protein sequence ID" value="QUE50284.1"/>
    <property type="molecule type" value="Genomic_DNA"/>
</dbReference>
<keyword evidence="2" id="KW-0812">Transmembrane</keyword>
<feature type="region of interest" description="Disordered" evidence="1">
    <location>
        <begin position="147"/>
        <end position="227"/>
    </location>
</feature>
<feature type="compositionally biased region" description="Basic and acidic residues" evidence="1">
    <location>
        <begin position="161"/>
        <end position="172"/>
    </location>
</feature>
<reference evidence="3" key="1">
    <citation type="submission" date="2021-04" db="EMBL/GenBank/DDBJ databases">
        <title>Luteolibacter sp. 32A isolated from the skin of an Anderson's salamander (Ambystoma andersonii).</title>
        <authorList>
            <person name="Spergser J."/>
            <person name="Busse H.-J."/>
        </authorList>
    </citation>
    <scope>NUCLEOTIDE SEQUENCE</scope>
    <source>
        <strain evidence="3">32A</strain>
    </source>
</reference>
<protein>
    <submittedName>
        <fullName evidence="3">Uncharacterized protein</fullName>
    </submittedName>
</protein>
<name>A0A975G6L7_9BACT</name>
<dbReference type="Proteomes" id="UP000676169">
    <property type="component" value="Chromosome"/>
</dbReference>
<keyword evidence="4" id="KW-1185">Reference proteome</keyword>
<gene>
    <name evidence="3" type="ORF">KBB96_15590</name>
</gene>
<evidence type="ECO:0000313" key="4">
    <source>
        <dbReference type="Proteomes" id="UP000676169"/>
    </source>
</evidence>